<evidence type="ECO:0000313" key="7">
    <source>
        <dbReference type="Proteomes" id="UP000002059"/>
    </source>
</evidence>
<sequence length="259" mass="28780">MATFNAPIAPQKLTATRANSSRQPIASSPSNHISPFTDPDAFRTTKRDKRQIKHSIFLSKIEKSRSKTLKRRRPSKKLIANLDSLVDALPDAGDGDDNGTFNHHHKNGPANNKRQMLDSQVNTIRQKTLKHKPGAMKRKEKLDRRERERFARNLAQMAVPPITSGTNTNANAAVNAQTQVQTQAETQPSTSNRWAALRNFISQTIDQNPESEVAALTCSPPRDGGIDDMQSPHAEMIEERAGVPMLKDSYPAVAWTETI</sequence>
<name>C1H5Z0_PARBA</name>
<evidence type="ECO:0000256" key="3">
    <source>
        <dbReference type="ARBA" id="ARBA00021321"/>
    </source>
</evidence>
<dbReference type="EMBL" id="KN294008">
    <property type="protein sequence ID" value="EEH35053.1"/>
    <property type="molecule type" value="Genomic_DNA"/>
</dbReference>
<comment type="subcellular location">
    <subcellularLocation>
        <location evidence="1">Nucleus</location>
        <location evidence="1">Nucleolus</location>
    </subcellularLocation>
</comment>
<accession>C1H5Z0</accession>
<comment type="similarity">
    <text evidence="2">Belongs to the SLX9 family.</text>
</comment>
<evidence type="ECO:0000256" key="2">
    <source>
        <dbReference type="ARBA" id="ARBA00011022"/>
    </source>
</evidence>
<dbReference type="InterPro" id="IPR028160">
    <property type="entry name" value="Slx9-like"/>
</dbReference>
<evidence type="ECO:0000256" key="1">
    <source>
        <dbReference type="ARBA" id="ARBA00004604"/>
    </source>
</evidence>
<evidence type="ECO:0000256" key="5">
    <source>
        <dbReference type="SAM" id="MobiDB-lite"/>
    </source>
</evidence>
<reference evidence="6 7" key="1">
    <citation type="journal article" date="2011" name="PLoS Genet.">
        <title>Comparative genomic analysis of human fungal pathogens causing paracoccidioidomycosis.</title>
        <authorList>
            <person name="Desjardins C.A."/>
            <person name="Champion M.D."/>
            <person name="Holder J.W."/>
            <person name="Muszewska A."/>
            <person name="Goldberg J."/>
            <person name="Bailao A.M."/>
            <person name="Brigido M.M."/>
            <person name="Ferreira M.E."/>
            <person name="Garcia A.M."/>
            <person name="Grynberg M."/>
            <person name="Gujja S."/>
            <person name="Heiman D.I."/>
            <person name="Henn M.R."/>
            <person name="Kodira C.D."/>
            <person name="Leon-Narvaez H."/>
            <person name="Longo L.V."/>
            <person name="Ma L.J."/>
            <person name="Malavazi I."/>
            <person name="Matsuo A.L."/>
            <person name="Morais F.V."/>
            <person name="Pereira M."/>
            <person name="Rodriguez-Brito S."/>
            <person name="Sakthikumar S."/>
            <person name="Salem-Izacc S.M."/>
            <person name="Sykes S.M."/>
            <person name="Teixeira M.M."/>
            <person name="Vallejo M.C."/>
            <person name="Walter M.E."/>
            <person name="Yandava C."/>
            <person name="Young S."/>
            <person name="Zeng Q."/>
            <person name="Zucker J."/>
            <person name="Felipe M.S."/>
            <person name="Goldman G.H."/>
            <person name="Haas B.J."/>
            <person name="McEwen J.G."/>
            <person name="Nino-Vega G."/>
            <person name="Puccia R."/>
            <person name="San-Blas G."/>
            <person name="Soares C.M."/>
            <person name="Birren B.W."/>
            <person name="Cuomo C.A."/>
        </authorList>
    </citation>
    <scope>NUCLEOTIDE SEQUENCE [LARGE SCALE GENOMIC DNA]</scope>
    <source>
        <strain evidence="7">ATCC MYA-826 / Pb01</strain>
    </source>
</reference>
<feature type="compositionally biased region" description="Polar residues" evidence="5">
    <location>
        <begin position="13"/>
        <end position="34"/>
    </location>
</feature>
<keyword evidence="4" id="KW-0539">Nucleus</keyword>
<dbReference type="Pfam" id="PF15341">
    <property type="entry name" value="SLX9"/>
    <property type="match status" value="1"/>
</dbReference>
<dbReference type="GO" id="GO:0030688">
    <property type="term" value="C:preribosome, small subunit precursor"/>
    <property type="evidence" value="ECO:0007669"/>
    <property type="project" value="InterPro"/>
</dbReference>
<dbReference type="GeneID" id="9095123"/>
<dbReference type="GO" id="GO:0000462">
    <property type="term" value="P:maturation of SSU-rRNA from tricistronic rRNA transcript (SSU-rRNA, 5.8S rRNA, LSU-rRNA)"/>
    <property type="evidence" value="ECO:0007669"/>
    <property type="project" value="InterPro"/>
</dbReference>
<dbReference type="KEGG" id="pbl:PAAG_06100"/>
<dbReference type="GO" id="GO:0030686">
    <property type="term" value="C:90S preribosome"/>
    <property type="evidence" value="ECO:0007669"/>
    <property type="project" value="InterPro"/>
</dbReference>
<dbReference type="OMA" id="HKPGAMK"/>
<dbReference type="GO" id="GO:0005730">
    <property type="term" value="C:nucleolus"/>
    <property type="evidence" value="ECO:0007669"/>
    <property type="project" value="UniProtKB-SubCell"/>
</dbReference>
<evidence type="ECO:0000313" key="6">
    <source>
        <dbReference type="EMBL" id="EEH35053.1"/>
    </source>
</evidence>
<dbReference type="RefSeq" id="XP_002791835.1">
    <property type="nucleotide sequence ID" value="XM_002791789.1"/>
</dbReference>
<dbReference type="HOGENOM" id="CLU_090035_1_0_1"/>
<organism evidence="6 7">
    <name type="scientific">Paracoccidioides lutzii (strain ATCC MYA-826 / Pb01)</name>
    <name type="common">Paracoccidioides brasiliensis</name>
    <dbReference type="NCBI Taxonomy" id="502779"/>
    <lineage>
        <taxon>Eukaryota</taxon>
        <taxon>Fungi</taxon>
        <taxon>Dikarya</taxon>
        <taxon>Ascomycota</taxon>
        <taxon>Pezizomycotina</taxon>
        <taxon>Eurotiomycetes</taxon>
        <taxon>Eurotiomycetidae</taxon>
        <taxon>Onygenales</taxon>
        <taxon>Ajellomycetaceae</taxon>
        <taxon>Paracoccidioides</taxon>
    </lineage>
</organism>
<proteinExistence type="inferred from homology"/>
<protein>
    <recommendedName>
        <fullName evidence="3">Ribosome biogenesis protein SLX9</fullName>
    </recommendedName>
</protein>
<gene>
    <name evidence="6" type="ORF">PAAG_06100</name>
</gene>
<dbReference type="eggNOG" id="ENOG502SSCK">
    <property type="taxonomic scope" value="Eukaryota"/>
</dbReference>
<feature type="region of interest" description="Disordered" evidence="5">
    <location>
        <begin position="94"/>
        <end position="113"/>
    </location>
</feature>
<evidence type="ECO:0000256" key="4">
    <source>
        <dbReference type="ARBA" id="ARBA00023242"/>
    </source>
</evidence>
<dbReference type="Proteomes" id="UP000002059">
    <property type="component" value="Partially assembled WGS sequence"/>
</dbReference>
<dbReference type="OrthoDB" id="5429132at2759"/>
<dbReference type="AlphaFoldDB" id="C1H5Z0"/>
<feature type="region of interest" description="Disordered" evidence="5">
    <location>
        <begin position="1"/>
        <end position="39"/>
    </location>
</feature>
<dbReference type="VEuPathDB" id="FungiDB:PAAG_06100"/>
<keyword evidence="7" id="KW-1185">Reference proteome</keyword>